<comment type="similarity">
    <text evidence="2 11">Belongs to the Mediator complex subunit 16 family.</text>
</comment>
<feature type="domain" description="Mediator complex subunit Med16 N-terminal" evidence="12">
    <location>
        <begin position="118"/>
        <end position="413"/>
    </location>
</feature>
<dbReference type="Pfam" id="PF11635">
    <property type="entry name" value="Med16_N"/>
    <property type="match status" value="1"/>
</dbReference>
<evidence type="ECO:0000259" key="13">
    <source>
        <dbReference type="Pfam" id="PF20718"/>
    </source>
</evidence>
<accession>A0AAN9A2J5</accession>
<dbReference type="EMBL" id="JAXCGZ010013351">
    <property type="protein sequence ID" value="KAK7072743.1"/>
    <property type="molecule type" value="Genomic_DNA"/>
</dbReference>
<evidence type="ECO:0000256" key="1">
    <source>
        <dbReference type="ARBA" id="ARBA00004123"/>
    </source>
</evidence>
<dbReference type="SUPFAM" id="SSF69322">
    <property type="entry name" value="Tricorn protease domain 2"/>
    <property type="match status" value="1"/>
</dbReference>
<keyword evidence="8 11" id="KW-0804">Transcription</keyword>
<evidence type="ECO:0000256" key="6">
    <source>
        <dbReference type="ARBA" id="ARBA00023015"/>
    </source>
</evidence>
<dbReference type="GO" id="GO:0045893">
    <property type="term" value="P:positive regulation of DNA-templated transcription"/>
    <property type="evidence" value="ECO:0007669"/>
    <property type="project" value="TreeGrafter"/>
</dbReference>
<gene>
    <name evidence="11" type="primary">MED16</name>
    <name evidence="14" type="ORF">SK128_001952</name>
</gene>
<evidence type="ECO:0000256" key="3">
    <source>
        <dbReference type="ARBA" id="ARBA00019614"/>
    </source>
</evidence>
<evidence type="ECO:0000256" key="4">
    <source>
        <dbReference type="ARBA" id="ARBA00022574"/>
    </source>
</evidence>
<evidence type="ECO:0000256" key="10">
    <source>
        <dbReference type="ARBA" id="ARBA00032015"/>
    </source>
</evidence>
<feature type="domain" description="Mediator of RNA polymerase II transcription subunit 16 central helical bridge" evidence="13">
    <location>
        <begin position="480"/>
        <end position="671"/>
    </location>
</feature>
<name>A0AAN9A2J5_HALRR</name>
<comment type="function">
    <text evidence="11">Component of the Mediator complex, a coactivator involved in the regulated transcription of nearly all RNA polymerase II-dependent genes. Mediator functions as a bridge to convey information from gene-specific regulatory proteins to the basal RNA polymerase II transcription machinery. Mediator is recruited to promoters by direct interactions with regulatory proteins and serves as a scaffold for the assembly of a functional preinitiation complex with RNA polymerase II and the general transcription factors.</text>
</comment>
<evidence type="ECO:0000256" key="9">
    <source>
        <dbReference type="ARBA" id="ARBA00023242"/>
    </source>
</evidence>
<keyword evidence="6 11" id="KW-0805">Transcription regulation</keyword>
<evidence type="ECO:0000256" key="11">
    <source>
        <dbReference type="RuleBase" id="RU364149"/>
    </source>
</evidence>
<reference evidence="14 15" key="1">
    <citation type="submission" date="2023-11" db="EMBL/GenBank/DDBJ databases">
        <title>Halocaridina rubra genome assembly.</title>
        <authorList>
            <person name="Smith C."/>
        </authorList>
    </citation>
    <scope>NUCLEOTIDE SEQUENCE [LARGE SCALE GENOMIC DNA]</scope>
    <source>
        <strain evidence="14">EP-1</strain>
        <tissue evidence="14">Whole</tissue>
    </source>
</reference>
<evidence type="ECO:0000256" key="2">
    <source>
        <dbReference type="ARBA" id="ARBA00006543"/>
    </source>
</evidence>
<sequence>MDHIYTVSEKRSIDDGHLSSLYDDGGICTVSCKSVVAFTRMTSRQDMYRQRIPVCTVCVVDLNCPYEPHVILETQNKVTALRFSVDGARLLIVQGMGIVELYEKGSGMDVWTKMHKCDWEGEDVLHIDFFHGGIRACLNSSDIKVQLPYTEKFSAQPHKPTLMDHGRFAHNGFFAVTASGLLLLCVMTHEGTLFLEKKIVLGQARDNFTVAAAALAPSGHIHIAAWKPEIIKCWRAELKLQDMDSGGGKKDIKVTIQAAKSFCPYRSGTAWHNNQKTEGVVRVSCICFTELEDPNSLLVALTIEKPTEGTPPQQGASGTCGNTVTNLVQRYHLQEQNRPLLKLFKNKPDAPGITTKEWICAGEWISSSNIVTLSTTHRHIIPGSQLPFIITAATSDGYIYAINKDTMQQISSHSLQNLRGSSDEPPLSKRASVDRRVVSMTHTWNGFSLVAIDSIGSLHFLSLMKPADVGSQWVVTLILLLEFALVSGYDWWDLLLLTPSSSVQTLTDRLTDTFLQHSTPLVQHLYTKFLVLKTSMLRLLGSQQQKAIEARLQAQLTAIQQLFRSLRPVTCDVATADKNISASIQAYVESRPSLEILDIDKSLDHILNSINVKDCQIDPGMLQNLQPLLQFSADLALFILFMLAQNTKFELARDPKIVQSLRELLFVTRMWHRQNKLVQPQMLHKTQSVDVWAQLYKLLTRLAQILPSEPDSSLIGKECYSIILSLPIIA</sequence>
<evidence type="ECO:0000259" key="12">
    <source>
        <dbReference type="Pfam" id="PF11635"/>
    </source>
</evidence>
<evidence type="ECO:0000256" key="8">
    <source>
        <dbReference type="ARBA" id="ARBA00023163"/>
    </source>
</evidence>
<keyword evidence="9 11" id="KW-0539">Nucleus</keyword>
<evidence type="ECO:0000256" key="5">
    <source>
        <dbReference type="ARBA" id="ARBA00022737"/>
    </source>
</evidence>
<protein>
    <recommendedName>
        <fullName evidence="3 11">Mediator of RNA polymerase II transcription subunit 16</fullName>
    </recommendedName>
    <alternativeName>
        <fullName evidence="10 11">Mediator complex subunit 16</fullName>
    </alternativeName>
</protein>
<dbReference type="Pfam" id="PF20718">
    <property type="entry name" value="Med16_bridge"/>
    <property type="match status" value="1"/>
</dbReference>
<evidence type="ECO:0000256" key="7">
    <source>
        <dbReference type="ARBA" id="ARBA00023159"/>
    </source>
</evidence>
<keyword evidence="15" id="KW-1185">Reference proteome</keyword>
<evidence type="ECO:0000313" key="14">
    <source>
        <dbReference type="EMBL" id="KAK7072743.1"/>
    </source>
</evidence>
<dbReference type="Proteomes" id="UP001381693">
    <property type="component" value="Unassembled WGS sequence"/>
</dbReference>
<evidence type="ECO:0000313" key="15">
    <source>
        <dbReference type="Proteomes" id="UP001381693"/>
    </source>
</evidence>
<dbReference type="InterPro" id="IPR021665">
    <property type="entry name" value="Mediator_Med16_N"/>
</dbReference>
<dbReference type="AlphaFoldDB" id="A0AAN9A2J5"/>
<proteinExistence type="inferred from homology"/>
<dbReference type="PANTHER" id="PTHR13224:SF6">
    <property type="entry name" value="MEDIATOR OF RNA POLYMERASE II TRANSCRIPTION SUBUNIT 16"/>
    <property type="match status" value="1"/>
</dbReference>
<dbReference type="InterPro" id="IPR048338">
    <property type="entry name" value="Mediator_Med16"/>
</dbReference>
<organism evidence="14 15">
    <name type="scientific">Halocaridina rubra</name>
    <name type="common">Hawaiian red shrimp</name>
    <dbReference type="NCBI Taxonomy" id="373956"/>
    <lineage>
        <taxon>Eukaryota</taxon>
        <taxon>Metazoa</taxon>
        <taxon>Ecdysozoa</taxon>
        <taxon>Arthropoda</taxon>
        <taxon>Crustacea</taxon>
        <taxon>Multicrustacea</taxon>
        <taxon>Malacostraca</taxon>
        <taxon>Eumalacostraca</taxon>
        <taxon>Eucarida</taxon>
        <taxon>Decapoda</taxon>
        <taxon>Pleocyemata</taxon>
        <taxon>Caridea</taxon>
        <taxon>Atyoidea</taxon>
        <taxon>Atyidae</taxon>
        <taxon>Halocaridina</taxon>
    </lineage>
</organism>
<keyword evidence="4" id="KW-0853">WD repeat</keyword>
<keyword evidence="7 11" id="KW-0010">Activator</keyword>
<dbReference type="GO" id="GO:0016592">
    <property type="term" value="C:mediator complex"/>
    <property type="evidence" value="ECO:0007669"/>
    <property type="project" value="InterPro"/>
</dbReference>
<dbReference type="InterPro" id="IPR048616">
    <property type="entry name" value="MED16_bridge"/>
</dbReference>
<comment type="caution">
    <text evidence="14">The sequence shown here is derived from an EMBL/GenBank/DDBJ whole genome shotgun (WGS) entry which is preliminary data.</text>
</comment>
<comment type="subcellular location">
    <subcellularLocation>
        <location evidence="1 11">Nucleus</location>
    </subcellularLocation>
</comment>
<comment type="subunit">
    <text evidence="11">Component of the Mediator complex.</text>
</comment>
<dbReference type="PANTHER" id="PTHR13224">
    <property type="entry name" value="THYROID HORMONE RECEPTOR-ASSOCIATED PROTEIN-RELATED"/>
    <property type="match status" value="1"/>
</dbReference>
<keyword evidence="5" id="KW-0677">Repeat</keyword>